<accession>A0A6J4L319</accession>
<organism evidence="2">
    <name type="scientific">uncultured Lysobacter sp</name>
    <dbReference type="NCBI Taxonomy" id="271060"/>
    <lineage>
        <taxon>Bacteria</taxon>
        <taxon>Pseudomonadati</taxon>
        <taxon>Pseudomonadota</taxon>
        <taxon>Gammaproteobacteria</taxon>
        <taxon>Lysobacterales</taxon>
        <taxon>Lysobacteraceae</taxon>
        <taxon>Lysobacter</taxon>
        <taxon>environmental samples</taxon>
    </lineage>
</organism>
<name>A0A6J4L319_9GAMM</name>
<gene>
    <name evidence="2" type="ORF">AVDCRST_MAG71-1277</name>
</gene>
<proteinExistence type="predicted"/>
<feature type="compositionally biased region" description="Basic residues" evidence="1">
    <location>
        <begin position="80"/>
        <end position="102"/>
    </location>
</feature>
<reference evidence="2" key="1">
    <citation type="submission" date="2020-02" db="EMBL/GenBank/DDBJ databases">
        <authorList>
            <person name="Meier V. D."/>
        </authorList>
    </citation>
    <scope>NUCLEOTIDE SEQUENCE</scope>
    <source>
        <strain evidence="2">AVDCRST_MAG71</strain>
    </source>
</reference>
<sequence>MRVVEERPALGQRHRTWRYGKSGRSAIGAGRVGRAMTAAPALRLLDSRLCGSAVTRQRNRPRYVRCHHGSPYRSRGSAVTRRHNRLRCAHCHRRPRYRRQQKTRLPAQPG</sequence>
<feature type="region of interest" description="Disordered" evidence="1">
    <location>
        <begin position="65"/>
        <end position="110"/>
    </location>
</feature>
<evidence type="ECO:0000313" key="2">
    <source>
        <dbReference type="EMBL" id="CAA9321641.1"/>
    </source>
</evidence>
<dbReference type="AlphaFoldDB" id="A0A6J4L319"/>
<dbReference type="EMBL" id="CADCUA010000329">
    <property type="protein sequence ID" value="CAA9321641.1"/>
    <property type="molecule type" value="Genomic_DNA"/>
</dbReference>
<protein>
    <submittedName>
        <fullName evidence="2">Uncharacterized protein</fullName>
    </submittedName>
</protein>
<evidence type="ECO:0000256" key="1">
    <source>
        <dbReference type="SAM" id="MobiDB-lite"/>
    </source>
</evidence>